<dbReference type="PROSITE" id="PS00606">
    <property type="entry name" value="KS3_1"/>
    <property type="match status" value="1"/>
</dbReference>
<dbReference type="PROSITE" id="PS52004">
    <property type="entry name" value="KS3_2"/>
    <property type="match status" value="1"/>
</dbReference>
<organism evidence="7 8">
    <name type="scientific">Diaporthe vaccinii</name>
    <dbReference type="NCBI Taxonomy" id="105482"/>
    <lineage>
        <taxon>Eukaryota</taxon>
        <taxon>Fungi</taxon>
        <taxon>Dikarya</taxon>
        <taxon>Ascomycota</taxon>
        <taxon>Pezizomycotina</taxon>
        <taxon>Sordariomycetes</taxon>
        <taxon>Sordariomycetidae</taxon>
        <taxon>Diaporthales</taxon>
        <taxon>Diaporthaceae</taxon>
        <taxon>Diaporthe</taxon>
        <taxon>Diaporthe eres species complex</taxon>
    </lineage>
</organism>
<evidence type="ECO:0000313" key="8">
    <source>
        <dbReference type="Proteomes" id="UP001600888"/>
    </source>
</evidence>
<dbReference type="PANTHER" id="PTHR43775:SF29">
    <property type="entry name" value="ASPERFURANONE POLYKETIDE SYNTHASE AFOG-RELATED"/>
    <property type="match status" value="1"/>
</dbReference>
<feature type="domain" description="Ketosynthase family 3 (KS3)" evidence="6">
    <location>
        <begin position="12"/>
        <end position="437"/>
    </location>
</feature>
<dbReference type="InterPro" id="IPR032821">
    <property type="entry name" value="PKS_assoc"/>
</dbReference>
<dbReference type="Pfam" id="PF00109">
    <property type="entry name" value="ketoacyl-synt"/>
    <property type="match status" value="1"/>
</dbReference>
<dbReference type="CDD" id="cd00833">
    <property type="entry name" value="PKS"/>
    <property type="match status" value="1"/>
</dbReference>
<dbReference type="Gene3D" id="3.40.47.10">
    <property type="match status" value="1"/>
</dbReference>
<comment type="similarity">
    <text evidence="5">Belongs to the thiolase-like superfamily. Beta-ketoacyl-ACP synthases family.</text>
</comment>
<dbReference type="SMART" id="SM00825">
    <property type="entry name" value="PKS_KS"/>
    <property type="match status" value="1"/>
</dbReference>
<dbReference type="Pfam" id="PF02801">
    <property type="entry name" value="Ketoacyl-synt_C"/>
    <property type="match status" value="1"/>
</dbReference>
<dbReference type="InterPro" id="IPR016039">
    <property type="entry name" value="Thiolase-like"/>
</dbReference>
<evidence type="ECO:0000256" key="2">
    <source>
        <dbReference type="ARBA" id="ARBA00022553"/>
    </source>
</evidence>
<keyword evidence="8" id="KW-1185">Reference proteome</keyword>
<evidence type="ECO:0000256" key="1">
    <source>
        <dbReference type="ARBA" id="ARBA00022450"/>
    </source>
</evidence>
<keyword evidence="4" id="KW-0560">Oxidoreductase</keyword>
<protein>
    <recommendedName>
        <fullName evidence="6">Ketosynthase family 3 (KS3) domain-containing protein</fullName>
    </recommendedName>
</protein>
<gene>
    <name evidence="7" type="ORF">FJTKL_10160</name>
</gene>
<sequence>MGSMNTSLDNDIPAIAVIGLAFEFPDDTDSAEEFWQMIYTGRSASTDFPTDRLNIDAFYHPDVNRPSSIPLRGGHFLKENLGAFDAPFFSISPEEAACMDPQHRRMLEVSYHALENAGIPMGQCVGTDTAVYTGCFTNDYLSILQQDLEAEQRHAIMGVAPSMLANRVSWFYDFKGTSMNLDSACSSSLVALHLACQDLKANNCSMALVGGANLVYHPNFMKMMTDFNFLSKDSRSWSFDSRANGYARGEGHAVLVLKRLSDALQNGDTIRAVIRNTGSNQDGRTPGITQPNGDSQVDLIRRTYAQAGLDMHPTRFFEAHGTGTPVGDPIEANAIGVAFSQHRSSEDPLYIGAVKANIGHLEGCSGLAGVIKTILVLESGIIPPIAGFSLLNPKIQAERFHLRFPVKEVPWPVPTLRRACVNSFGFGGTNAIAILDDAHHYLQMHRLDGLHQTKVPSHHINGDVSDASSSVQEETTAKLLVWSAPDKKGAERLVKQHAEALTDKFPDWASVSYTLAARRTTFPWRM</sequence>
<evidence type="ECO:0000256" key="4">
    <source>
        <dbReference type="ARBA" id="ARBA00023002"/>
    </source>
</evidence>
<accession>A0ABR4EL23</accession>
<evidence type="ECO:0000259" key="6">
    <source>
        <dbReference type="PROSITE" id="PS52004"/>
    </source>
</evidence>
<dbReference type="InterPro" id="IPR014030">
    <property type="entry name" value="Ketoacyl_synth_N"/>
</dbReference>
<keyword evidence="3 5" id="KW-0808">Transferase</keyword>
<dbReference type="Proteomes" id="UP001600888">
    <property type="component" value="Unassembled WGS sequence"/>
</dbReference>
<dbReference type="Gene3D" id="3.30.70.3290">
    <property type="match status" value="1"/>
</dbReference>
<dbReference type="InterPro" id="IPR020841">
    <property type="entry name" value="PKS_Beta-ketoAc_synthase_dom"/>
</dbReference>
<dbReference type="EMBL" id="JBAWTH010000045">
    <property type="protein sequence ID" value="KAL2283045.1"/>
    <property type="molecule type" value="Genomic_DNA"/>
</dbReference>
<dbReference type="InterPro" id="IPR018201">
    <property type="entry name" value="Ketoacyl_synth_AS"/>
</dbReference>
<keyword evidence="1" id="KW-0596">Phosphopantetheine</keyword>
<evidence type="ECO:0000256" key="3">
    <source>
        <dbReference type="ARBA" id="ARBA00022679"/>
    </source>
</evidence>
<dbReference type="InterPro" id="IPR050091">
    <property type="entry name" value="PKS_NRPS_Biosynth_Enz"/>
</dbReference>
<dbReference type="SUPFAM" id="SSF53901">
    <property type="entry name" value="Thiolase-like"/>
    <property type="match status" value="1"/>
</dbReference>
<evidence type="ECO:0000313" key="7">
    <source>
        <dbReference type="EMBL" id="KAL2283045.1"/>
    </source>
</evidence>
<evidence type="ECO:0000256" key="5">
    <source>
        <dbReference type="RuleBase" id="RU003694"/>
    </source>
</evidence>
<name>A0ABR4EL23_9PEZI</name>
<dbReference type="PANTHER" id="PTHR43775">
    <property type="entry name" value="FATTY ACID SYNTHASE"/>
    <property type="match status" value="1"/>
</dbReference>
<reference evidence="7 8" key="1">
    <citation type="submission" date="2024-03" db="EMBL/GenBank/DDBJ databases">
        <title>A high-quality draft genome sequence of Diaporthe vaccinii, a causative agent of upright dieback and viscid rot disease in cranberry plants.</title>
        <authorList>
            <person name="Sarrasin M."/>
            <person name="Lang B.F."/>
            <person name="Burger G."/>
        </authorList>
    </citation>
    <scope>NUCLEOTIDE SEQUENCE [LARGE SCALE GENOMIC DNA]</scope>
    <source>
        <strain evidence="7 8">IS7</strain>
    </source>
</reference>
<proteinExistence type="inferred from homology"/>
<dbReference type="Pfam" id="PF16197">
    <property type="entry name" value="KAsynt_C_assoc"/>
    <property type="match status" value="1"/>
</dbReference>
<dbReference type="InterPro" id="IPR014031">
    <property type="entry name" value="Ketoacyl_synth_C"/>
</dbReference>
<comment type="caution">
    <text evidence="7">The sequence shown here is derived from an EMBL/GenBank/DDBJ whole genome shotgun (WGS) entry which is preliminary data.</text>
</comment>
<keyword evidence="2" id="KW-0597">Phosphoprotein</keyword>